<feature type="compositionally biased region" description="Low complexity" evidence="1">
    <location>
        <begin position="342"/>
        <end position="352"/>
    </location>
</feature>
<dbReference type="Proteomes" id="UP001516023">
    <property type="component" value="Unassembled WGS sequence"/>
</dbReference>
<dbReference type="EMBL" id="JABMIG020000183">
    <property type="protein sequence ID" value="KAL3787021.1"/>
    <property type="molecule type" value="Genomic_DNA"/>
</dbReference>
<feature type="compositionally biased region" description="Polar residues" evidence="1">
    <location>
        <begin position="364"/>
        <end position="376"/>
    </location>
</feature>
<keyword evidence="3" id="KW-0732">Signal</keyword>
<protein>
    <submittedName>
        <fullName evidence="4">Uncharacterized protein</fullName>
    </submittedName>
</protein>
<evidence type="ECO:0000256" key="1">
    <source>
        <dbReference type="SAM" id="MobiDB-lite"/>
    </source>
</evidence>
<feature type="compositionally biased region" description="Acidic residues" evidence="1">
    <location>
        <begin position="927"/>
        <end position="940"/>
    </location>
</feature>
<comment type="caution">
    <text evidence="4">The sequence shown here is derived from an EMBL/GenBank/DDBJ whole genome shotgun (WGS) entry which is preliminary data.</text>
</comment>
<keyword evidence="2" id="KW-0472">Membrane</keyword>
<feature type="compositionally biased region" description="Low complexity" evidence="1">
    <location>
        <begin position="406"/>
        <end position="423"/>
    </location>
</feature>
<evidence type="ECO:0000313" key="4">
    <source>
        <dbReference type="EMBL" id="KAL3787021.1"/>
    </source>
</evidence>
<feature type="region of interest" description="Disordered" evidence="1">
    <location>
        <begin position="333"/>
        <end position="427"/>
    </location>
</feature>
<feature type="compositionally biased region" description="Polar residues" evidence="1">
    <location>
        <begin position="581"/>
        <end position="591"/>
    </location>
</feature>
<evidence type="ECO:0000313" key="5">
    <source>
        <dbReference type="Proteomes" id="UP001516023"/>
    </source>
</evidence>
<feature type="compositionally biased region" description="Basic and acidic residues" evidence="1">
    <location>
        <begin position="792"/>
        <end position="803"/>
    </location>
</feature>
<gene>
    <name evidence="4" type="ORF">HJC23_010638</name>
</gene>
<feature type="signal peptide" evidence="3">
    <location>
        <begin position="1"/>
        <end position="23"/>
    </location>
</feature>
<proteinExistence type="predicted"/>
<feature type="chain" id="PRO_5044873002" evidence="3">
    <location>
        <begin position="24"/>
        <end position="956"/>
    </location>
</feature>
<keyword evidence="5" id="KW-1185">Reference proteome</keyword>
<keyword evidence="2" id="KW-1133">Transmembrane helix</keyword>
<keyword evidence="2" id="KW-0812">Transmembrane</keyword>
<feature type="region of interest" description="Disordered" evidence="1">
    <location>
        <begin position="781"/>
        <end position="803"/>
    </location>
</feature>
<evidence type="ECO:0000256" key="3">
    <source>
        <dbReference type="SAM" id="SignalP"/>
    </source>
</evidence>
<sequence length="956" mass="104109">MTRRMKSCPYLPLLLLLTTTCSTATTSSSCSFSDILSNNTACLPTLLAEGSFVALPPLELQLQFNDDNFSYADNDVDASLDGIRFALEYYLNYSLSRFDDVEAGFDNGGFAYAKVDNVAPASSSSSEPVRMLRRQTTTRSLLSSSSSWRLSVSAGAFYNLSPGGWIFSSIPTSMELLQRVQSVVEEPLYDSDDNVVVGGKFAEVLKMLLFDREGLQVFRNVMGIKVVLEEEETGRPSLRPTWISLESTFAPTIGVLTTDSSSTNEPASNSPTILSTAIMITNGPTVSGIESSPAPSKEPTILVTPIPTPLGIQSIEPSSQWPTVVMIKTLPPTRTNNDASIGGSVVSSSPSPTVANRNGDGGSTPHSMTPSNPFETDQNRSDAPFGLAAGTNIERNDDDTLGVQTNGNSIDDNSISANSNNNSQTEGNINKELLSSTSSDKNKSKIIASSTLAISFLILVLVSGAFVIQRRGRNRKELKGDKSFPLHFLADNGLKGDEEAEEKSLSGEYLEGDHFHHELNGNSTSKQHVSSSSEADFTVAAAAATTAVLISKEEKNANNETCPTPVTPRKSKSEPNLPREMNQQNHSSNRPVRNRVRIIPSGAASSPNDSNRDNRHRSVQSTYHYSPNNAVNLSNEKSHTTPSDKNNDSLMSTPSLNGYDPSYVIAHYDEERIAKKEMARELFLTKEQMKRVGRSHGTDTNLDFTMNDFGSTERILQLNSSSDVMSEDTPSLGVCYQTNNEGANIQSSPSLEYSASDAMSNDTSHRQSNQRLPRTMFNIISPSSLPSRRKHAEPQHHGTDPPDHACCRDPPGLDLNNVTVVTDDDSMNGNHDHHDHTCFFPRCKEVSSNPGIDKINKGWNKCLANCASTSFKDLVSPIRNDEDDCDENNDIVRGGEKWFNHAICGRECGDNNLRRVSPSFSNGQSDYENDWDFGDVEDEGDVKSGEDAFSIGSALS</sequence>
<feature type="region of interest" description="Disordered" evidence="1">
    <location>
        <begin position="919"/>
        <end position="956"/>
    </location>
</feature>
<accession>A0ABD3PI86</accession>
<dbReference type="PROSITE" id="PS51257">
    <property type="entry name" value="PROKAR_LIPOPROTEIN"/>
    <property type="match status" value="1"/>
</dbReference>
<reference evidence="4 5" key="1">
    <citation type="journal article" date="2020" name="G3 (Bethesda)">
        <title>Improved Reference Genome for Cyclotella cryptica CCMP332, a Model for Cell Wall Morphogenesis, Salinity Adaptation, and Lipid Production in Diatoms (Bacillariophyta).</title>
        <authorList>
            <person name="Roberts W.R."/>
            <person name="Downey K.M."/>
            <person name="Ruck E.C."/>
            <person name="Traller J.C."/>
            <person name="Alverson A.J."/>
        </authorList>
    </citation>
    <scope>NUCLEOTIDE SEQUENCE [LARGE SCALE GENOMIC DNA]</scope>
    <source>
        <strain evidence="4 5">CCMP332</strain>
    </source>
</reference>
<feature type="transmembrane region" description="Helical" evidence="2">
    <location>
        <begin position="446"/>
        <end position="468"/>
    </location>
</feature>
<dbReference type="AlphaFoldDB" id="A0ABD3PI86"/>
<organism evidence="4 5">
    <name type="scientific">Cyclotella cryptica</name>
    <dbReference type="NCBI Taxonomy" id="29204"/>
    <lineage>
        <taxon>Eukaryota</taxon>
        <taxon>Sar</taxon>
        <taxon>Stramenopiles</taxon>
        <taxon>Ochrophyta</taxon>
        <taxon>Bacillariophyta</taxon>
        <taxon>Coscinodiscophyceae</taxon>
        <taxon>Thalassiosirophycidae</taxon>
        <taxon>Stephanodiscales</taxon>
        <taxon>Stephanodiscaceae</taxon>
        <taxon>Cyclotella</taxon>
    </lineage>
</organism>
<feature type="compositionally biased region" description="Polar residues" evidence="1">
    <location>
        <begin position="619"/>
        <end position="656"/>
    </location>
</feature>
<name>A0ABD3PI86_9STRA</name>
<feature type="region of interest" description="Disordered" evidence="1">
    <location>
        <begin position="552"/>
        <end position="656"/>
    </location>
</feature>
<evidence type="ECO:0000256" key="2">
    <source>
        <dbReference type="SAM" id="Phobius"/>
    </source>
</evidence>